<proteinExistence type="inferred from homology"/>
<dbReference type="InterPro" id="IPR015421">
    <property type="entry name" value="PyrdxlP-dep_Trfase_major"/>
</dbReference>
<protein>
    <recommendedName>
        <fullName evidence="3">alanine--glyoxylate transaminase</fullName>
        <ecNumber evidence="3">2.6.1.44</ecNumber>
    </recommendedName>
</protein>
<feature type="modified residue" description="N6-(pyridoxal phosphate)lysine" evidence="8">
    <location>
        <position position="243"/>
    </location>
</feature>
<dbReference type="PIRSF" id="PIRSF000524">
    <property type="entry name" value="SPT"/>
    <property type="match status" value="1"/>
</dbReference>
<evidence type="ECO:0000313" key="12">
    <source>
        <dbReference type="EMBL" id="CAE6463093.1"/>
    </source>
</evidence>
<sequence length="430" mass="47066">MIQRAGSTAAQRLLRLSHHIMAGQQKFKQESHKLLVIPGPIEIADEVLYANAHPSMSHVSADFIPVFGDCIRMLRQVLYTKDGQPFLVSGSGTLGWDMVRSFLVEMFCRTLRPLMSYRVQVASNLVEAGEDALVLHSGYFGDSFADCLETYGAKVKQVKADIGAAVTEVDLESALKEKKYKVVTFTHVDTSTGVLSDAKMIGQVVKRVSPDTLVVLDGVCSVASEEIRMDDWGIDVVLSATQKGLGTPPGLSVVCASQRALDVLKARKTPVSSYFANWNRWLPIMQAYEKGSPMYFATPPVNLIYAFHASLSAITKSQPSLEERFKLHKEASSKIKKAVADLGLKLVPNDLAFAANGMTAVYFPEGISAPDIIPRMLKQDVVVAAGLHKEVKDKYFRIGHMGITVTDESRGDIDKIVSALQKAFAEARAK</sequence>
<evidence type="ECO:0000256" key="5">
    <source>
        <dbReference type="ARBA" id="ARBA00022679"/>
    </source>
</evidence>
<evidence type="ECO:0000256" key="10">
    <source>
        <dbReference type="RuleBase" id="RU004504"/>
    </source>
</evidence>
<evidence type="ECO:0000256" key="6">
    <source>
        <dbReference type="ARBA" id="ARBA00022898"/>
    </source>
</evidence>
<accession>A0A8H3BT22</accession>
<dbReference type="PROSITE" id="PS00595">
    <property type="entry name" value="AA_TRANSFER_CLASS_5"/>
    <property type="match status" value="1"/>
</dbReference>
<dbReference type="Pfam" id="PF00266">
    <property type="entry name" value="Aminotran_5"/>
    <property type="match status" value="1"/>
</dbReference>
<keyword evidence="5" id="KW-0808">Transferase</keyword>
<dbReference type="Proteomes" id="UP000663846">
    <property type="component" value="Unassembled WGS sequence"/>
</dbReference>
<dbReference type="PANTHER" id="PTHR21152:SF24">
    <property type="entry name" value="ALANINE--GLYOXYLATE AMINOTRANSFERASE 1"/>
    <property type="match status" value="1"/>
</dbReference>
<evidence type="ECO:0000256" key="9">
    <source>
        <dbReference type="RuleBase" id="RU004075"/>
    </source>
</evidence>
<dbReference type="AlphaFoldDB" id="A0A8H3BT22"/>
<organism evidence="12 13">
    <name type="scientific">Rhizoctonia solani</name>
    <dbReference type="NCBI Taxonomy" id="456999"/>
    <lineage>
        <taxon>Eukaryota</taxon>
        <taxon>Fungi</taxon>
        <taxon>Dikarya</taxon>
        <taxon>Basidiomycota</taxon>
        <taxon>Agaricomycotina</taxon>
        <taxon>Agaricomycetes</taxon>
        <taxon>Cantharellales</taxon>
        <taxon>Ceratobasidiaceae</taxon>
        <taxon>Rhizoctonia</taxon>
    </lineage>
</organism>
<keyword evidence="4" id="KW-0032">Aminotransferase</keyword>
<feature type="binding site" evidence="7">
    <location>
        <position position="397"/>
    </location>
    <ligand>
        <name>substrate</name>
    </ligand>
</feature>
<evidence type="ECO:0000256" key="8">
    <source>
        <dbReference type="PIRSR" id="PIRSR000524-50"/>
    </source>
</evidence>
<dbReference type="GO" id="GO:0005777">
    <property type="term" value="C:peroxisome"/>
    <property type="evidence" value="ECO:0007669"/>
    <property type="project" value="TreeGrafter"/>
</dbReference>
<dbReference type="PANTHER" id="PTHR21152">
    <property type="entry name" value="AMINOTRANSFERASE CLASS V"/>
    <property type="match status" value="1"/>
</dbReference>
<dbReference type="InterPro" id="IPR024169">
    <property type="entry name" value="SP_NH2Trfase/AEP_transaminase"/>
</dbReference>
<comment type="cofactor">
    <cofactor evidence="1 8 10">
        <name>pyridoxal 5'-phosphate</name>
        <dbReference type="ChEBI" id="CHEBI:597326"/>
    </cofactor>
</comment>
<dbReference type="EMBL" id="CAJMWS010000779">
    <property type="protein sequence ID" value="CAE6463093.1"/>
    <property type="molecule type" value="Genomic_DNA"/>
</dbReference>
<dbReference type="SUPFAM" id="SSF53383">
    <property type="entry name" value="PLP-dependent transferases"/>
    <property type="match status" value="1"/>
</dbReference>
<evidence type="ECO:0000256" key="7">
    <source>
        <dbReference type="PIRSR" id="PIRSR000524-1"/>
    </source>
</evidence>
<comment type="caution">
    <text evidence="12">The sequence shown here is derived from an EMBL/GenBank/DDBJ whole genome shotgun (WGS) entry which is preliminary data.</text>
</comment>
<dbReference type="GO" id="GO:0019265">
    <property type="term" value="P:glycine biosynthetic process, by transamination of glyoxylate"/>
    <property type="evidence" value="ECO:0007669"/>
    <property type="project" value="TreeGrafter"/>
</dbReference>
<dbReference type="FunFam" id="3.40.640.10:FF:000027">
    <property type="entry name" value="Serine--pyruvate aminotransferase, mitochondrial"/>
    <property type="match status" value="1"/>
</dbReference>
<name>A0A8H3BT22_9AGAM</name>
<dbReference type="InterPro" id="IPR015422">
    <property type="entry name" value="PyrdxlP-dep_Trfase_small"/>
</dbReference>
<dbReference type="EC" id="2.6.1.44" evidence="3"/>
<dbReference type="InterPro" id="IPR020578">
    <property type="entry name" value="Aminotrans_V_PyrdxlP_BS"/>
</dbReference>
<evidence type="ECO:0000256" key="1">
    <source>
        <dbReference type="ARBA" id="ARBA00001933"/>
    </source>
</evidence>
<evidence type="ECO:0000256" key="4">
    <source>
        <dbReference type="ARBA" id="ARBA00022576"/>
    </source>
</evidence>
<dbReference type="Gene3D" id="3.90.1150.10">
    <property type="entry name" value="Aspartate Aminotransferase, domain 1"/>
    <property type="match status" value="1"/>
</dbReference>
<dbReference type="InterPro" id="IPR015424">
    <property type="entry name" value="PyrdxlP-dep_Trfase"/>
</dbReference>
<dbReference type="GO" id="GO:0004760">
    <property type="term" value="F:L-serine-pyruvate transaminase activity"/>
    <property type="evidence" value="ECO:0007669"/>
    <property type="project" value="TreeGrafter"/>
</dbReference>
<dbReference type="FunFam" id="3.90.1150.10:FF:000049">
    <property type="entry name" value="Alanine-glyoxylate aminotransferase 1"/>
    <property type="match status" value="1"/>
</dbReference>
<comment type="similarity">
    <text evidence="2 9">Belongs to the class-V pyridoxal-phosphate-dependent aminotransferase family.</text>
</comment>
<evidence type="ECO:0000256" key="2">
    <source>
        <dbReference type="ARBA" id="ARBA00009236"/>
    </source>
</evidence>
<dbReference type="InterPro" id="IPR000192">
    <property type="entry name" value="Aminotrans_V_dom"/>
</dbReference>
<evidence type="ECO:0000259" key="11">
    <source>
        <dbReference type="Pfam" id="PF00266"/>
    </source>
</evidence>
<reference evidence="12" key="1">
    <citation type="submission" date="2021-01" db="EMBL/GenBank/DDBJ databases">
        <authorList>
            <person name="Kaushik A."/>
        </authorList>
    </citation>
    <scope>NUCLEOTIDE SEQUENCE</scope>
    <source>
        <strain evidence="12">AG1-1C</strain>
    </source>
</reference>
<evidence type="ECO:0000256" key="3">
    <source>
        <dbReference type="ARBA" id="ARBA00013049"/>
    </source>
</evidence>
<gene>
    <name evidence="12" type="ORF">RDB_LOCUS162654</name>
</gene>
<dbReference type="Gene3D" id="3.40.640.10">
    <property type="entry name" value="Type I PLP-dependent aspartate aminotransferase-like (Major domain)"/>
    <property type="match status" value="2"/>
</dbReference>
<keyword evidence="6 8" id="KW-0663">Pyridoxal phosphate</keyword>
<dbReference type="GO" id="GO:0008453">
    <property type="term" value="F:alanine-glyoxylate transaminase activity"/>
    <property type="evidence" value="ECO:0007669"/>
    <property type="project" value="UniProtKB-EC"/>
</dbReference>
<feature type="domain" description="Aminotransferase class V" evidence="11">
    <location>
        <begin position="124"/>
        <end position="388"/>
    </location>
</feature>
<evidence type="ECO:0000313" key="13">
    <source>
        <dbReference type="Proteomes" id="UP000663846"/>
    </source>
</evidence>